<dbReference type="InterPro" id="IPR034164">
    <property type="entry name" value="Pepsin-like_dom"/>
</dbReference>
<feature type="region of interest" description="Disordered" evidence="3">
    <location>
        <begin position="173"/>
        <end position="208"/>
    </location>
</feature>
<feature type="domain" description="Peptidase A1" evidence="5">
    <location>
        <begin position="47"/>
        <end position="385"/>
    </location>
</feature>
<proteinExistence type="inferred from homology"/>
<evidence type="ECO:0000256" key="1">
    <source>
        <dbReference type="ARBA" id="ARBA00007447"/>
    </source>
</evidence>
<protein>
    <recommendedName>
        <fullName evidence="5">Peptidase A1 domain-containing protein</fullName>
    </recommendedName>
</protein>
<keyword evidence="2" id="KW-0645">Protease</keyword>
<dbReference type="SUPFAM" id="SSF50630">
    <property type="entry name" value="Acid proteases"/>
    <property type="match status" value="1"/>
</dbReference>
<reference evidence="6 7" key="1">
    <citation type="submission" date="2020-12" db="EMBL/GenBank/DDBJ databases">
        <title>Metabolic potential, ecology and presence of endohyphal bacteria is reflected in genomic diversity of Mucoromycotina.</title>
        <authorList>
            <person name="Muszewska A."/>
            <person name="Okrasinska A."/>
            <person name="Steczkiewicz K."/>
            <person name="Drgas O."/>
            <person name="Orlowska M."/>
            <person name="Perlinska-Lenart U."/>
            <person name="Aleksandrzak-Piekarczyk T."/>
            <person name="Szatraj K."/>
            <person name="Zielenkiewicz U."/>
            <person name="Pilsyk S."/>
            <person name="Malc E."/>
            <person name="Mieczkowski P."/>
            <person name="Kruszewska J.S."/>
            <person name="Biernat P."/>
            <person name="Pawlowska J."/>
        </authorList>
    </citation>
    <scope>NUCLEOTIDE SEQUENCE [LARGE SCALE GENOMIC DNA]</scope>
    <source>
        <strain evidence="6 7">CBS 142.35</strain>
    </source>
</reference>
<gene>
    <name evidence="6" type="ORF">INT45_008744</name>
</gene>
<dbReference type="PROSITE" id="PS51767">
    <property type="entry name" value="PEPTIDASE_A1"/>
    <property type="match status" value="1"/>
</dbReference>
<keyword evidence="2" id="KW-0378">Hydrolase</keyword>
<dbReference type="AlphaFoldDB" id="A0A8H7S1Q5"/>
<keyword evidence="7" id="KW-1185">Reference proteome</keyword>
<feature type="chain" id="PRO_5034996598" description="Peptidase A1 domain-containing protein" evidence="4">
    <location>
        <begin position="20"/>
        <end position="401"/>
    </location>
</feature>
<dbReference type="Gene3D" id="2.40.70.10">
    <property type="entry name" value="Acid Proteases"/>
    <property type="match status" value="2"/>
</dbReference>
<organism evidence="6 7">
    <name type="scientific">Circinella minor</name>
    <dbReference type="NCBI Taxonomy" id="1195481"/>
    <lineage>
        <taxon>Eukaryota</taxon>
        <taxon>Fungi</taxon>
        <taxon>Fungi incertae sedis</taxon>
        <taxon>Mucoromycota</taxon>
        <taxon>Mucoromycotina</taxon>
        <taxon>Mucoromycetes</taxon>
        <taxon>Mucorales</taxon>
        <taxon>Lichtheimiaceae</taxon>
        <taxon>Circinella</taxon>
    </lineage>
</organism>
<dbReference type="InterPro" id="IPR001461">
    <property type="entry name" value="Aspartic_peptidase_A1"/>
</dbReference>
<dbReference type="GO" id="GO:0004190">
    <property type="term" value="F:aspartic-type endopeptidase activity"/>
    <property type="evidence" value="ECO:0007669"/>
    <property type="project" value="UniProtKB-KW"/>
</dbReference>
<feature type="signal peptide" evidence="4">
    <location>
        <begin position="1"/>
        <end position="19"/>
    </location>
</feature>
<evidence type="ECO:0000256" key="3">
    <source>
        <dbReference type="SAM" id="MobiDB-lite"/>
    </source>
</evidence>
<keyword evidence="4" id="KW-0732">Signal</keyword>
<evidence type="ECO:0000256" key="2">
    <source>
        <dbReference type="ARBA" id="ARBA00022750"/>
    </source>
</evidence>
<evidence type="ECO:0000259" key="5">
    <source>
        <dbReference type="PROSITE" id="PS51767"/>
    </source>
</evidence>
<dbReference type="EMBL" id="JAEPRB010000136">
    <property type="protein sequence ID" value="KAG2220563.1"/>
    <property type="molecule type" value="Genomic_DNA"/>
</dbReference>
<accession>A0A8H7S1Q5</accession>
<comment type="similarity">
    <text evidence="1">Belongs to the peptidase A1 family.</text>
</comment>
<evidence type="ECO:0000313" key="6">
    <source>
        <dbReference type="EMBL" id="KAG2220563.1"/>
    </source>
</evidence>
<evidence type="ECO:0000256" key="4">
    <source>
        <dbReference type="SAM" id="SignalP"/>
    </source>
</evidence>
<dbReference type="PANTHER" id="PTHR47966:SF51">
    <property type="entry name" value="BETA-SITE APP-CLEAVING ENZYME, ISOFORM A-RELATED"/>
    <property type="match status" value="1"/>
</dbReference>
<sequence length="401" mass="43898">MRSLSLIAAIALVGSTVSAAPREAHKTTNKSSDVKYTFNMGYSEGQYILPVNVGTPGQGPINVVFDTGSELTWFPGPDACDDCVSEYNPSASSTAIKDGKKPVFADYGDQCATVTKYKDTLSFHGADDLKFQSFPVGAASEIEGFEPGSTVGYLGFGNSDALYSIDSALQNDANGSKGKKKRQANNGSGDIGSNKRPPRQGHGRRWDTEESAVMTIGIDHSAYRGDLYYFNLPASEADCENHSIFWRTSLTGVGLADKHSCKLLPKSYAKFSTGTRAIKAPPVHADFLHLKFGAIYNFSENRYEFKCSKLDSIADLQFKFQNYQINLPAKLWTARVDATDDSEDAKCYTHIRRGSDRFKEWTLGTIVLDEFYQAWEQSMLRVGLGYLVGGSDNGATITNIQ</sequence>
<dbReference type="InterPro" id="IPR001969">
    <property type="entry name" value="Aspartic_peptidase_AS"/>
</dbReference>
<dbReference type="OrthoDB" id="2747330at2759"/>
<dbReference type="CDD" id="cd05471">
    <property type="entry name" value="pepsin_like"/>
    <property type="match status" value="1"/>
</dbReference>
<dbReference type="Pfam" id="PF00026">
    <property type="entry name" value="Asp"/>
    <property type="match status" value="2"/>
</dbReference>
<keyword evidence="2" id="KW-0064">Aspartyl protease</keyword>
<dbReference type="InterPro" id="IPR033121">
    <property type="entry name" value="PEPTIDASE_A1"/>
</dbReference>
<dbReference type="GO" id="GO:0006508">
    <property type="term" value="P:proteolysis"/>
    <property type="evidence" value="ECO:0007669"/>
    <property type="project" value="InterPro"/>
</dbReference>
<comment type="caution">
    <text evidence="6">The sequence shown here is derived from an EMBL/GenBank/DDBJ whole genome shotgun (WGS) entry which is preliminary data.</text>
</comment>
<dbReference type="PROSITE" id="PS00141">
    <property type="entry name" value="ASP_PROTEASE"/>
    <property type="match status" value="1"/>
</dbReference>
<evidence type="ECO:0000313" key="7">
    <source>
        <dbReference type="Proteomes" id="UP000646827"/>
    </source>
</evidence>
<dbReference type="Proteomes" id="UP000646827">
    <property type="component" value="Unassembled WGS sequence"/>
</dbReference>
<name>A0A8H7S1Q5_9FUNG</name>
<dbReference type="PANTHER" id="PTHR47966">
    <property type="entry name" value="BETA-SITE APP-CLEAVING ENZYME, ISOFORM A-RELATED"/>
    <property type="match status" value="1"/>
</dbReference>
<dbReference type="InterPro" id="IPR021109">
    <property type="entry name" value="Peptidase_aspartic_dom_sf"/>
</dbReference>